<dbReference type="SMART" id="SM00304">
    <property type="entry name" value="HAMP"/>
    <property type="match status" value="1"/>
</dbReference>
<dbReference type="InterPro" id="IPR036097">
    <property type="entry name" value="HisK_dim/P_sf"/>
</dbReference>
<dbReference type="InterPro" id="IPR005467">
    <property type="entry name" value="His_kinase_dom"/>
</dbReference>
<comment type="catalytic activity">
    <reaction evidence="1">
        <text>ATP + protein L-histidine = ADP + protein N-phospho-L-histidine.</text>
        <dbReference type="EC" id="2.7.13.3"/>
    </reaction>
</comment>
<dbReference type="SUPFAM" id="SSF158472">
    <property type="entry name" value="HAMP domain-like"/>
    <property type="match status" value="1"/>
</dbReference>
<dbReference type="SUPFAM" id="SSF55874">
    <property type="entry name" value="ATPase domain of HSP90 chaperone/DNA topoisomerase II/histidine kinase"/>
    <property type="match status" value="1"/>
</dbReference>
<feature type="compositionally biased region" description="Basic and acidic residues" evidence="11">
    <location>
        <begin position="25"/>
        <end position="37"/>
    </location>
</feature>
<dbReference type="PRINTS" id="PR00344">
    <property type="entry name" value="BCTRLSENSOR"/>
</dbReference>
<evidence type="ECO:0000256" key="2">
    <source>
        <dbReference type="ARBA" id="ARBA00004236"/>
    </source>
</evidence>
<feature type="transmembrane region" description="Helical" evidence="12">
    <location>
        <begin position="52"/>
        <end position="74"/>
    </location>
</feature>
<dbReference type="GO" id="GO:0005886">
    <property type="term" value="C:plasma membrane"/>
    <property type="evidence" value="ECO:0007669"/>
    <property type="project" value="UniProtKB-SubCell"/>
</dbReference>
<gene>
    <name evidence="15" type="ORF">QU665_06330</name>
</gene>
<dbReference type="Gene3D" id="1.10.287.130">
    <property type="match status" value="1"/>
</dbReference>
<comment type="caution">
    <text evidence="15">The sequence shown here is derived from an EMBL/GenBank/DDBJ whole genome shotgun (WGS) entry which is preliminary data.</text>
</comment>
<evidence type="ECO:0000259" key="14">
    <source>
        <dbReference type="PROSITE" id="PS50885"/>
    </source>
</evidence>
<keyword evidence="9" id="KW-0902">Two-component regulatory system</keyword>
<keyword evidence="15" id="KW-0547">Nucleotide-binding</keyword>
<evidence type="ECO:0000259" key="13">
    <source>
        <dbReference type="PROSITE" id="PS50109"/>
    </source>
</evidence>
<dbReference type="PANTHER" id="PTHR45436">
    <property type="entry name" value="SENSOR HISTIDINE KINASE YKOH"/>
    <property type="match status" value="1"/>
</dbReference>
<dbReference type="GO" id="GO:0000155">
    <property type="term" value="F:phosphorelay sensor kinase activity"/>
    <property type="evidence" value="ECO:0007669"/>
    <property type="project" value="InterPro"/>
</dbReference>
<dbReference type="Proteomes" id="UP001289581">
    <property type="component" value="Unassembled WGS sequence"/>
</dbReference>
<dbReference type="RefSeq" id="WP_322912000.1">
    <property type="nucleotide sequence ID" value="NZ_JAXBCZ010000001.1"/>
</dbReference>
<feature type="domain" description="Histidine kinase" evidence="13">
    <location>
        <begin position="201"/>
        <end position="415"/>
    </location>
</feature>
<dbReference type="InterPro" id="IPR036890">
    <property type="entry name" value="HATPase_C_sf"/>
</dbReference>
<dbReference type="InterPro" id="IPR003594">
    <property type="entry name" value="HATPase_dom"/>
</dbReference>
<evidence type="ECO:0000256" key="8">
    <source>
        <dbReference type="ARBA" id="ARBA00022989"/>
    </source>
</evidence>
<feature type="region of interest" description="Disordered" evidence="11">
    <location>
        <begin position="1"/>
        <end position="40"/>
    </location>
</feature>
<dbReference type="SMART" id="SM00387">
    <property type="entry name" value="HATPase_c"/>
    <property type="match status" value="1"/>
</dbReference>
<dbReference type="Pfam" id="PF02518">
    <property type="entry name" value="HATPase_c"/>
    <property type="match status" value="1"/>
</dbReference>
<keyword evidence="7" id="KW-0418">Kinase</keyword>
<evidence type="ECO:0000256" key="12">
    <source>
        <dbReference type="SAM" id="Phobius"/>
    </source>
</evidence>
<dbReference type="InterPro" id="IPR004358">
    <property type="entry name" value="Sig_transdc_His_kin-like_C"/>
</dbReference>
<evidence type="ECO:0000256" key="6">
    <source>
        <dbReference type="ARBA" id="ARBA00022692"/>
    </source>
</evidence>
<evidence type="ECO:0000256" key="3">
    <source>
        <dbReference type="ARBA" id="ARBA00012438"/>
    </source>
</evidence>
<evidence type="ECO:0000256" key="1">
    <source>
        <dbReference type="ARBA" id="ARBA00000085"/>
    </source>
</evidence>
<dbReference type="CDD" id="cd00075">
    <property type="entry name" value="HATPase"/>
    <property type="match status" value="1"/>
</dbReference>
<dbReference type="Pfam" id="PF00512">
    <property type="entry name" value="HisKA"/>
    <property type="match status" value="1"/>
</dbReference>
<keyword evidence="4" id="KW-0597">Phosphoprotein</keyword>
<keyword evidence="6 12" id="KW-0812">Transmembrane</keyword>
<sequence length="430" mass="45453">MSGVGAAQTRVDDAAQPGAGSGPHGAREARDARSGRRERLRRARHLSIRARLTLTYAGMVTAAGVVLIALVYFYTRYVTLSIQIGGPVGESAAVPVSQVGEAAKVDTNLFDLLGTIMRSAVGALALLVVLSGTVGWILAGRMLQPLSSMNAAAKRAASGDLSQRLDLSGPRDEIHDLADTFDNMLASLERSFSVHRRFAANASHELRTPLATTQTMIDVALSDPQASAEDLRRVLTRVLETNRANRETIDALLDLADAQSGKLAHEDVDMEATVRDALRLIAPEVAERRLHVSTHLLPARVPGDPVLLRQSVSNLLRNAARYNIEGGRITVGMARLDDGVRLTIRNEGPVVAAESVESLREPFVRGEGRGRTRGSGHGLGLAIVTAVATAHGGELRLSANPDGGLTAVLELPVGQAEDASSAADSNHAAS</sequence>
<dbReference type="AlphaFoldDB" id="A0AAW9KQL7"/>
<dbReference type="GO" id="GO:0005524">
    <property type="term" value="F:ATP binding"/>
    <property type="evidence" value="ECO:0007669"/>
    <property type="project" value="UniProtKB-KW"/>
</dbReference>
<dbReference type="PANTHER" id="PTHR45436:SF5">
    <property type="entry name" value="SENSOR HISTIDINE KINASE TRCS"/>
    <property type="match status" value="1"/>
</dbReference>
<protein>
    <recommendedName>
        <fullName evidence="3">histidine kinase</fullName>
        <ecNumber evidence="3">2.7.13.3</ecNumber>
    </recommendedName>
</protein>
<dbReference type="SMART" id="SM00388">
    <property type="entry name" value="HisKA"/>
    <property type="match status" value="1"/>
</dbReference>
<evidence type="ECO:0000313" key="15">
    <source>
        <dbReference type="EMBL" id="MEA1304683.1"/>
    </source>
</evidence>
<keyword evidence="15" id="KW-0067">ATP-binding</keyword>
<dbReference type="EMBL" id="JAXBCZ010000001">
    <property type="protein sequence ID" value="MEA1304683.1"/>
    <property type="molecule type" value="Genomic_DNA"/>
</dbReference>
<keyword evidence="8 12" id="KW-1133">Transmembrane helix</keyword>
<evidence type="ECO:0000256" key="4">
    <source>
        <dbReference type="ARBA" id="ARBA00022553"/>
    </source>
</evidence>
<organism evidence="15 16">
    <name type="scientific">Actinomyces oris</name>
    <dbReference type="NCBI Taxonomy" id="544580"/>
    <lineage>
        <taxon>Bacteria</taxon>
        <taxon>Bacillati</taxon>
        <taxon>Actinomycetota</taxon>
        <taxon>Actinomycetes</taxon>
        <taxon>Actinomycetales</taxon>
        <taxon>Actinomycetaceae</taxon>
        <taxon>Actinomyces</taxon>
    </lineage>
</organism>
<accession>A0AAW9KQL7</accession>
<dbReference type="Pfam" id="PF00672">
    <property type="entry name" value="HAMP"/>
    <property type="match status" value="1"/>
</dbReference>
<evidence type="ECO:0000313" key="16">
    <source>
        <dbReference type="Proteomes" id="UP001289581"/>
    </source>
</evidence>
<comment type="subcellular location">
    <subcellularLocation>
        <location evidence="2">Cell membrane</location>
    </subcellularLocation>
</comment>
<dbReference type="InterPro" id="IPR050428">
    <property type="entry name" value="TCS_sensor_his_kinase"/>
</dbReference>
<dbReference type="SUPFAM" id="SSF47384">
    <property type="entry name" value="Homodimeric domain of signal transducing histidine kinase"/>
    <property type="match status" value="1"/>
</dbReference>
<evidence type="ECO:0000256" key="7">
    <source>
        <dbReference type="ARBA" id="ARBA00022777"/>
    </source>
</evidence>
<dbReference type="InterPro" id="IPR003661">
    <property type="entry name" value="HisK_dim/P_dom"/>
</dbReference>
<name>A0AAW9KQL7_9ACTO</name>
<dbReference type="Gene3D" id="3.30.565.10">
    <property type="entry name" value="Histidine kinase-like ATPase, C-terminal domain"/>
    <property type="match status" value="1"/>
</dbReference>
<dbReference type="InterPro" id="IPR003660">
    <property type="entry name" value="HAMP_dom"/>
</dbReference>
<evidence type="ECO:0000256" key="5">
    <source>
        <dbReference type="ARBA" id="ARBA00022679"/>
    </source>
</evidence>
<keyword evidence="16" id="KW-1185">Reference proteome</keyword>
<dbReference type="CDD" id="cd06225">
    <property type="entry name" value="HAMP"/>
    <property type="match status" value="1"/>
</dbReference>
<dbReference type="EC" id="2.7.13.3" evidence="3"/>
<dbReference type="Gene3D" id="6.10.340.10">
    <property type="match status" value="1"/>
</dbReference>
<evidence type="ECO:0000256" key="10">
    <source>
        <dbReference type="ARBA" id="ARBA00023136"/>
    </source>
</evidence>
<keyword evidence="5" id="KW-0808">Transferase</keyword>
<dbReference type="PROSITE" id="PS50885">
    <property type="entry name" value="HAMP"/>
    <property type="match status" value="1"/>
</dbReference>
<feature type="transmembrane region" description="Helical" evidence="12">
    <location>
        <begin position="116"/>
        <end position="139"/>
    </location>
</feature>
<evidence type="ECO:0000256" key="11">
    <source>
        <dbReference type="SAM" id="MobiDB-lite"/>
    </source>
</evidence>
<dbReference type="CDD" id="cd00082">
    <property type="entry name" value="HisKA"/>
    <property type="match status" value="1"/>
</dbReference>
<reference evidence="15 16" key="1">
    <citation type="submission" date="2023-06" db="EMBL/GenBank/DDBJ databases">
        <title>Actinomyces orist ORNL 0101 HMT-893 genome.</title>
        <authorList>
            <person name="Johnston C.D."/>
            <person name="Chen T."/>
            <person name="Dewhirst F.E."/>
        </authorList>
    </citation>
    <scope>NUCLEOTIDE SEQUENCE [LARGE SCALE GENOMIC DNA]</scope>
    <source>
        <strain evidence="15 16">ORNL 0101</strain>
    </source>
</reference>
<evidence type="ECO:0000256" key="9">
    <source>
        <dbReference type="ARBA" id="ARBA00023012"/>
    </source>
</evidence>
<dbReference type="PROSITE" id="PS50109">
    <property type="entry name" value="HIS_KIN"/>
    <property type="match status" value="1"/>
</dbReference>
<feature type="domain" description="HAMP" evidence="14">
    <location>
        <begin position="140"/>
        <end position="193"/>
    </location>
</feature>
<keyword evidence="10 12" id="KW-0472">Membrane</keyword>
<proteinExistence type="predicted"/>